<dbReference type="Gene3D" id="1.10.340.70">
    <property type="match status" value="1"/>
</dbReference>
<dbReference type="Proteomes" id="UP001286313">
    <property type="component" value="Unassembled WGS sequence"/>
</dbReference>
<evidence type="ECO:0000259" key="2">
    <source>
        <dbReference type="PROSITE" id="PS50994"/>
    </source>
</evidence>
<comment type="caution">
    <text evidence="3">The sequence shown here is derived from an EMBL/GenBank/DDBJ whole genome shotgun (WGS) entry which is preliminary data.</text>
</comment>
<gene>
    <name evidence="3" type="ORF">Pcinc_014001</name>
</gene>
<evidence type="ECO:0000313" key="4">
    <source>
        <dbReference type="Proteomes" id="UP001286313"/>
    </source>
</evidence>
<dbReference type="Gene3D" id="3.30.420.10">
    <property type="entry name" value="Ribonuclease H-like superfamily/Ribonuclease H"/>
    <property type="match status" value="1"/>
</dbReference>
<dbReference type="EMBL" id="JAWQEG010001202">
    <property type="protein sequence ID" value="KAK3881571.1"/>
    <property type="molecule type" value="Genomic_DNA"/>
</dbReference>
<dbReference type="GO" id="GO:0003676">
    <property type="term" value="F:nucleic acid binding"/>
    <property type="evidence" value="ECO:0007669"/>
    <property type="project" value="InterPro"/>
</dbReference>
<dbReference type="GO" id="GO:0015074">
    <property type="term" value="P:DNA integration"/>
    <property type="evidence" value="ECO:0007669"/>
    <property type="project" value="InterPro"/>
</dbReference>
<dbReference type="SUPFAM" id="SSF53098">
    <property type="entry name" value="Ribonuclease H-like"/>
    <property type="match status" value="1"/>
</dbReference>
<accession>A0AAE1KPP7</accession>
<dbReference type="PANTHER" id="PTHR38681">
    <property type="entry name" value="RETROVIRUS-RELATED POL POLYPROTEIN FROM TRANSPOSON 412-LIKE PROTEIN-RELATED"/>
    <property type="match status" value="1"/>
</dbReference>
<protein>
    <recommendedName>
        <fullName evidence="2">Integrase catalytic domain-containing protein</fullName>
    </recommendedName>
</protein>
<dbReference type="Pfam" id="PF00665">
    <property type="entry name" value="rve"/>
    <property type="match status" value="1"/>
</dbReference>
<dbReference type="InterPro" id="IPR001584">
    <property type="entry name" value="Integrase_cat-core"/>
</dbReference>
<evidence type="ECO:0000256" key="1">
    <source>
        <dbReference type="SAM" id="MobiDB-lite"/>
    </source>
</evidence>
<dbReference type="InterPro" id="IPR012337">
    <property type="entry name" value="RNaseH-like_sf"/>
</dbReference>
<reference evidence="3" key="1">
    <citation type="submission" date="2023-10" db="EMBL/GenBank/DDBJ databases">
        <title>Genome assemblies of two species of porcelain crab, Petrolisthes cinctipes and Petrolisthes manimaculis (Anomura: Porcellanidae).</title>
        <authorList>
            <person name="Angst P."/>
        </authorList>
    </citation>
    <scope>NUCLEOTIDE SEQUENCE</scope>
    <source>
        <strain evidence="3">PB745_01</strain>
        <tissue evidence="3">Gill</tissue>
    </source>
</reference>
<dbReference type="FunFam" id="3.30.420.10:FF:000032">
    <property type="entry name" value="Retrovirus-related Pol polyprotein from transposon 297-like Protein"/>
    <property type="match status" value="1"/>
</dbReference>
<evidence type="ECO:0000313" key="3">
    <source>
        <dbReference type="EMBL" id="KAK3881571.1"/>
    </source>
</evidence>
<feature type="domain" description="Integrase catalytic" evidence="2">
    <location>
        <begin position="218"/>
        <end position="403"/>
    </location>
</feature>
<proteinExistence type="predicted"/>
<dbReference type="InterPro" id="IPR041588">
    <property type="entry name" value="Integrase_H2C2"/>
</dbReference>
<dbReference type="PROSITE" id="PS50994">
    <property type="entry name" value="INTEGRASE"/>
    <property type="match status" value="1"/>
</dbReference>
<dbReference type="AlphaFoldDB" id="A0AAE1KPP7"/>
<sequence>MKGRRLIDYKTFASMTLHCAHLPAPQLGSVTASDNDFARILAAFPDVVKPHFHSAMPKHGVLHHIPTTGPPLHARPRRLPPDKLAQAKEEFRKMEEMGIVRIDYKALAEAQKEDEEMAAYRTAISGLVLEDVRFGPGVSTLLCDVSTHHPRPIIPATWRRRIFDTVHGLTHLSIRVTKTMIAAKFVWHGLRRDVGNWAKQCIPCQTAKIHRHTKTPLVNFTPPDRRFNHIHIDIVGPLPQSRGVTHLLTIVDRFTRWPEAISLSDTTTTTCARALVSNWIARFGVPTHIYSDRGAQFTSDLWSAMAQLLGCNLHFTTSYHPQANGIVERFHRHMKTALKARLNGPDWMDELPWVLLGIHTAPKEDLATSSAELVYGAPLILPGDFIATTDKPDAPATVLSRLREKVRTLAPVPTTRHCVSPRYVPPALQNNNYVFLRRDTIRSPLAKPYEGPFRVLQRQPKTFIIDYGGRHETVSVDRLKPAHIDLDTPVQVARPRRRGRPTSQQKLPLPSSRVTRSGSRKSTNLLNYGSGEGVMWRHEHRTVVSNYRSCSAVLITFDSC</sequence>
<name>A0AAE1KPP7_PETCI</name>
<feature type="region of interest" description="Disordered" evidence="1">
    <location>
        <begin position="494"/>
        <end position="526"/>
    </location>
</feature>
<feature type="compositionally biased region" description="Polar residues" evidence="1">
    <location>
        <begin position="501"/>
        <end position="526"/>
    </location>
</feature>
<dbReference type="PANTHER" id="PTHR38681:SF1">
    <property type="entry name" value="RETROVIRUS-RELATED POL POLYPROTEIN FROM TRANSPOSON 412-LIKE PROTEIN"/>
    <property type="match status" value="1"/>
</dbReference>
<dbReference type="InterPro" id="IPR036397">
    <property type="entry name" value="RNaseH_sf"/>
</dbReference>
<dbReference type="Pfam" id="PF17921">
    <property type="entry name" value="Integrase_H2C2"/>
    <property type="match status" value="1"/>
</dbReference>
<keyword evidence="4" id="KW-1185">Reference proteome</keyword>
<organism evidence="3 4">
    <name type="scientific">Petrolisthes cinctipes</name>
    <name type="common">Flat porcelain crab</name>
    <dbReference type="NCBI Taxonomy" id="88211"/>
    <lineage>
        <taxon>Eukaryota</taxon>
        <taxon>Metazoa</taxon>
        <taxon>Ecdysozoa</taxon>
        <taxon>Arthropoda</taxon>
        <taxon>Crustacea</taxon>
        <taxon>Multicrustacea</taxon>
        <taxon>Malacostraca</taxon>
        <taxon>Eumalacostraca</taxon>
        <taxon>Eucarida</taxon>
        <taxon>Decapoda</taxon>
        <taxon>Pleocyemata</taxon>
        <taxon>Anomura</taxon>
        <taxon>Galatheoidea</taxon>
        <taxon>Porcellanidae</taxon>
        <taxon>Petrolisthes</taxon>
    </lineage>
</organism>